<organism evidence="2 3">
    <name type="scientific">Amycolatopsis silviterrae</name>
    <dbReference type="NCBI Taxonomy" id="1656914"/>
    <lineage>
        <taxon>Bacteria</taxon>
        <taxon>Bacillati</taxon>
        <taxon>Actinomycetota</taxon>
        <taxon>Actinomycetes</taxon>
        <taxon>Pseudonocardiales</taxon>
        <taxon>Pseudonocardiaceae</taxon>
        <taxon>Amycolatopsis</taxon>
    </lineage>
</organism>
<dbReference type="RefSeq" id="WP_378311911.1">
    <property type="nucleotide sequence ID" value="NZ_JBHUKS010000033.1"/>
</dbReference>
<evidence type="ECO:0000313" key="2">
    <source>
        <dbReference type="EMBL" id="MFD2473435.1"/>
    </source>
</evidence>
<gene>
    <name evidence="2" type="ORF">ACFSVL_38965</name>
</gene>
<dbReference type="Gene3D" id="3.90.176.10">
    <property type="entry name" value="Toxin ADP-ribosyltransferase, Chain A, domain 1"/>
    <property type="match status" value="1"/>
</dbReference>
<protein>
    <submittedName>
        <fullName evidence="2">Uncharacterized protein</fullName>
    </submittedName>
</protein>
<feature type="compositionally biased region" description="Pro residues" evidence="1">
    <location>
        <begin position="507"/>
        <end position="538"/>
    </location>
</feature>
<dbReference type="Proteomes" id="UP001597483">
    <property type="component" value="Unassembled WGS sequence"/>
</dbReference>
<comment type="caution">
    <text evidence="2">The sequence shown here is derived from an EMBL/GenBank/DDBJ whole genome shotgun (WGS) entry which is preliminary data.</text>
</comment>
<reference evidence="3" key="1">
    <citation type="journal article" date="2019" name="Int. J. Syst. Evol. Microbiol.">
        <title>The Global Catalogue of Microorganisms (GCM) 10K type strain sequencing project: providing services to taxonomists for standard genome sequencing and annotation.</title>
        <authorList>
            <consortium name="The Broad Institute Genomics Platform"/>
            <consortium name="The Broad Institute Genome Sequencing Center for Infectious Disease"/>
            <person name="Wu L."/>
            <person name="Ma J."/>
        </authorList>
    </citation>
    <scope>NUCLEOTIDE SEQUENCE [LARGE SCALE GENOMIC DNA]</scope>
    <source>
        <strain evidence="3">CGMCC 4.7641</strain>
    </source>
</reference>
<keyword evidence="3" id="KW-1185">Reference proteome</keyword>
<proteinExistence type="predicted"/>
<evidence type="ECO:0000313" key="3">
    <source>
        <dbReference type="Proteomes" id="UP001597483"/>
    </source>
</evidence>
<sequence length="809" mass="85322">MELSLIRRDDGALEKKTVGNALVVHLAEGMTGEAQSLALGVAADPEHDLVVVDLPVDSPIAMWESVAKALPRRRRGVRLVIGGRSRETTALAGQWLAERINRPVLAPDGSVIPSAGGALFVHAGRGGGWVRFRPGRPPSWEAKRFPRPAWDSGIAAELTPTSSRGVAEPLPGGLWVRPVGFDAPQRHHRRALISRMPAQHDTMTIVLGCPGCPPLPLDDAARLWVQLPEKVRAKARFVQYGPMSVSGEATTGQALADLLGKPVAFYAGVPVGSPQMPTLQTVLFDGQFGWRPFVTELGYEPGAPLPELLTHRPPIHGLDQIAPAVYWYSPDAVVEVVQSGLLVRPPEDGPSSGAVREITLDAAVHNLTFDAADENSAPRMRLLAEDLLARLDERTRRMSRVLPAAALLAERARPRVAARALEAIEAGEPVVAEPAVAVVAETPVPAAYLPAAPAALGIAAPTEVPGAIVAAEAPGVVAAAEVPGVVAADPVPAAPPAPVTRIAPADLAPPKPAEPPVAKPVAPAPAPEKPPAASPPPAKLRFQETPGAESTALLPKRGADKERQWLRKSLGAEYGLMSNTVARILSEHPGFQGVLSTASSAEVLTDAVAVQLYLSPKGSTIDAGLRRGANGPHVPVARCVVAGLSRLPSHRGPATFTTELPPSAWPLLNDRKVLTEWGFLNALTHPSSTVDGDTDVLVWSITGRRTKLLEPSEGGVENRVLFVPGTSFKVLETREPAAGERGAVLLRELTASEIDETGRVANDRAALDELAVNSLRQTVATWAEAGEDLVRTVMDEQAAERFGALPGLA</sequence>
<evidence type="ECO:0000256" key="1">
    <source>
        <dbReference type="SAM" id="MobiDB-lite"/>
    </source>
</evidence>
<accession>A0ABW5HKG1</accession>
<feature type="region of interest" description="Disordered" evidence="1">
    <location>
        <begin position="503"/>
        <end position="539"/>
    </location>
</feature>
<dbReference type="EMBL" id="JBHUKS010000033">
    <property type="protein sequence ID" value="MFD2473435.1"/>
    <property type="molecule type" value="Genomic_DNA"/>
</dbReference>
<name>A0ABW5HKG1_9PSEU</name>